<evidence type="ECO:0000313" key="1">
    <source>
        <dbReference type="EMBL" id="HIX46884.1"/>
    </source>
</evidence>
<evidence type="ECO:0000313" key="2">
    <source>
        <dbReference type="Proteomes" id="UP000824249"/>
    </source>
</evidence>
<sequence>MRRLTDNAVRAKHILEREGAPLPPDCEQMLARDLERVLAGYFDLAAPVRVQIAREGSYVVTVRAEAARPRPFGVVK</sequence>
<protein>
    <recommendedName>
        <fullName evidence="3">Cell division topological specificity factor MinE</fullName>
    </recommendedName>
</protein>
<comment type="caution">
    <text evidence="1">The sequence shown here is derived from an EMBL/GenBank/DDBJ whole genome shotgun (WGS) entry which is preliminary data.</text>
</comment>
<proteinExistence type="predicted"/>
<dbReference type="AlphaFoldDB" id="A0A9D2ARW6"/>
<accession>A0A9D2ARW6</accession>
<name>A0A9D2ARW6_9FIRM</name>
<dbReference type="EMBL" id="DXFD01000061">
    <property type="protein sequence ID" value="HIX46884.1"/>
    <property type="molecule type" value="Genomic_DNA"/>
</dbReference>
<evidence type="ECO:0008006" key="3">
    <source>
        <dbReference type="Google" id="ProtNLM"/>
    </source>
</evidence>
<reference evidence="1" key="1">
    <citation type="journal article" date="2021" name="PeerJ">
        <title>Extensive microbial diversity within the chicken gut microbiome revealed by metagenomics and culture.</title>
        <authorList>
            <person name="Gilroy R."/>
            <person name="Ravi A."/>
            <person name="Getino M."/>
            <person name="Pursley I."/>
            <person name="Horton D.L."/>
            <person name="Alikhan N.F."/>
            <person name="Baker D."/>
            <person name="Gharbi K."/>
            <person name="Hall N."/>
            <person name="Watson M."/>
            <person name="Adriaenssens E.M."/>
            <person name="Foster-Nyarko E."/>
            <person name="Jarju S."/>
            <person name="Secka A."/>
            <person name="Antonio M."/>
            <person name="Oren A."/>
            <person name="Chaudhuri R.R."/>
            <person name="La Ragione R."/>
            <person name="Hildebrand F."/>
            <person name="Pallen M.J."/>
        </authorList>
    </citation>
    <scope>NUCLEOTIDE SEQUENCE</scope>
    <source>
        <strain evidence="1">26628</strain>
    </source>
</reference>
<organism evidence="1 2">
    <name type="scientific">Candidatus Borkfalkia faecigallinarum</name>
    <dbReference type="NCBI Taxonomy" id="2838509"/>
    <lineage>
        <taxon>Bacteria</taxon>
        <taxon>Bacillati</taxon>
        <taxon>Bacillota</taxon>
        <taxon>Clostridia</taxon>
        <taxon>Christensenellales</taxon>
        <taxon>Christensenellaceae</taxon>
        <taxon>Candidatus Borkfalkia</taxon>
    </lineage>
</organism>
<reference evidence="1" key="2">
    <citation type="submission" date="2021-04" db="EMBL/GenBank/DDBJ databases">
        <authorList>
            <person name="Gilroy R."/>
        </authorList>
    </citation>
    <scope>NUCLEOTIDE SEQUENCE</scope>
    <source>
        <strain evidence="1">26628</strain>
    </source>
</reference>
<gene>
    <name evidence="1" type="ORF">H9737_04240</name>
</gene>
<dbReference type="Proteomes" id="UP000824249">
    <property type="component" value="Unassembled WGS sequence"/>
</dbReference>